<evidence type="ECO:0000256" key="5">
    <source>
        <dbReference type="ARBA" id="ARBA00023049"/>
    </source>
</evidence>
<evidence type="ECO:0000313" key="7">
    <source>
        <dbReference type="EMBL" id="GGK47241.1"/>
    </source>
</evidence>
<evidence type="ECO:0000256" key="3">
    <source>
        <dbReference type="ARBA" id="ARBA00022801"/>
    </source>
</evidence>
<dbReference type="InterPro" id="IPR024079">
    <property type="entry name" value="MetalloPept_cat_dom_sf"/>
</dbReference>
<evidence type="ECO:0000256" key="2">
    <source>
        <dbReference type="ARBA" id="ARBA00022723"/>
    </source>
</evidence>
<evidence type="ECO:0000259" key="6">
    <source>
        <dbReference type="SMART" id="SM00235"/>
    </source>
</evidence>
<keyword evidence="8" id="KW-1185">Reference proteome</keyword>
<keyword evidence="5" id="KW-0482">Metalloprotease</keyword>
<dbReference type="AlphaFoldDB" id="A0A917QFD0"/>
<dbReference type="SMART" id="SM00235">
    <property type="entry name" value="ZnMc"/>
    <property type="match status" value="1"/>
</dbReference>
<dbReference type="SUPFAM" id="SSF55486">
    <property type="entry name" value="Metalloproteases ('zincins'), catalytic domain"/>
    <property type="match status" value="1"/>
</dbReference>
<dbReference type="Gene3D" id="1.10.3130.20">
    <property type="entry name" value="Phycobilisome linker domain"/>
    <property type="match status" value="1"/>
</dbReference>
<comment type="caution">
    <text evidence="7">The sequence shown here is derived from an EMBL/GenBank/DDBJ whole genome shotgun (WGS) entry which is preliminary data.</text>
</comment>
<dbReference type="InterPro" id="IPR025282">
    <property type="entry name" value="DUF4214"/>
</dbReference>
<dbReference type="InterPro" id="IPR038255">
    <property type="entry name" value="PBS_linker_sf"/>
</dbReference>
<dbReference type="GO" id="GO:0008270">
    <property type="term" value="F:zinc ion binding"/>
    <property type="evidence" value="ECO:0007669"/>
    <property type="project" value="InterPro"/>
</dbReference>
<accession>A0A917QFD0</accession>
<keyword evidence="3" id="KW-0378">Hydrolase</keyword>
<evidence type="ECO:0000313" key="8">
    <source>
        <dbReference type="Proteomes" id="UP000600449"/>
    </source>
</evidence>
<dbReference type="GO" id="GO:0004222">
    <property type="term" value="F:metalloendopeptidase activity"/>
    <property type="evidence" value="ECO:0007669"/>
    <property type="project" value="InterPro"/>
</dbReference>
<organism evidence="7 8">
    <name type="scientific">Salinarimonas ramus</name>
    <dbReference type="NCBI Taxonomy" id="690164"/>
    <lineage>
        <taxon>Bacteria</taxon>
        <taxon>Pseudomonadati</taxon>
        <taxon>Pseudomonadota</taxon>
        <taxon>Alphaproteobacteria</taxon>
        <taxon>Hyphomicrobiales</taxon>
        <taxon>Salinarimonadaceae</taxon>
        <taxon>Salinarimonas</taxon>
    </lineage>
</organism>
<dbReference type="InterPro" id="IPR001818">
    <property type="entry name" value="Pept_M10_metallopeptidase"/>
</dbReference>
<evidence type="ECO:0000256" key="1">
    <source>
        <dbReference type="ARBA" id="ARBA00022670"/>
    </source>
</evidence>
<dbReference type="PANTHER" id="PTHR10201:SF323">
    <property type="entry name" value="MATRIX METALLOPROTEINASE-21"/>
    <property type="match status" value="1"/>
</dbReference>
<name>A0A917QFD0_9HYPH</name>
<sequence length="487" mass="51461">MLGLSMQAGCPFCGGEHWESGRTSSDPAASSVLSSSSTVQDHTALLSGFALTSPVFGPTPVVVTYSFSSAEPTRNFEPGANPFVAPLDAQQRAMVRDALAQWEAAAGLTFIETSKHEGDILFGIYTLSSGAGGDASYPQHGSFVDPAGVLRVFSGLEAASGNVRFSSSVGAWSAETFLDIALHEIGHAIGLKHPFENTPRLDATFDNKSQTVMSYTGPKATALGPLDVAAARALYGAPLTPETTRPWSWDGHNEIFTRSGTAASEYLRGTNAADVVDTVGGRDAVVTFDGADRIVARGQSLEVNAGRGIDVVVNTVSRDLVSDIYIAPGGTFTRITIGSEQQNLVGVERVHFADVALALDLEGFAGQAYRLYEAALDRTPDHGGLGHWIAALDAGMPLLEAASGFIRSQEFRNLYGPDPDNASFVTAIYKNVLERDPEPQGFDYWLGKLTSGVTQAEVLLGFSESVENKNSVAQAIADGIVYDLSVA</sequence>
<dbReference type="Gene3D" id="3.40.390.10">
    <property type="entry name" value="Collagenase (Catalytic Domain)"/>
    <property type="match status" value="1"/>
</dbReference>
<dbReference type="Pfam" id="PF00413">
    <property type="entry name" value="Peptidase_M10"/>
    <property type="match status" value="1"/>
</dbReference>
<feature type="domain" description="Peptidase metallopeptidase" evidence="6">
    <location>
        <begin position="52"/>
        <end position="237"/>
    </location>
</feature>
<reference evidence="7 8" key="1">
    <citation type="journal article" date="2014" name="Int. J. Syst. Evol. Microbiol.">
        <title>Complete genome sequence of Corynebacterium casei LMG S-19264T (=DSM 44701T), isolated from a smear-ripened cheese.</title>
        <authorList>
            <consortium name="US DOE Joint Genome Institute (JGI-PGF)"/>
            <person name="Walter F."/>
            <person name="Albersmeier A."/>
            <person name="Kalinowski J."/>
            <person name="Ruckert C."/>
        </authorList>
    </citation>
    <scope>NUCLEOTIDE SEQUENCE [LARGE SCALE GENOMIC DNA]</scope>
    <source>
        <strain evidence="7 8">CGMCC 1.9161</strain>
    </source>
</reference>
<dbReference type="GO" id="GO:0031012">
    <property type="term" value="C:extracellular matrix"/>
    <property type="evidence" value="ECO:0007669"/>
    <property type="project" value="InterPro"/>
</dbReference>
<gene>
    <name evidence="7" type="ORF">GCM10011322_37900</name>
</gene>
<keyword evidence="1" id="KW-0645">Protease</keyword>
<dbReference type="EMBL" id="BMMF01000012">
    <property type="protein sequence ID" value="GGK47241.1"/>
    <property type="molecule type" value="Genomic_DNA"/>
</dbReference>
<dbReference type="Pfam" id="PF13946">
    <property type="entry name" value="DUF4214"/>
    <property type="match status" value="1"/>
</dbReference>
<dbReference type="InterPro" id="IPR006026">
    <property type="entry name" value="Peptidase_Metallo"/>
</dbReference>
<protein>
    <recommendedName>
        <fullName evidence="6">Peptidase metallopeptidase domain-containing protein</fullName>
    </recommendedName>
</protein>
<dbReference type="GO" id="GO:0006508">
    <property type="term" value="P:proteolysis"/>
    <property type="evidence" value="ECO:0007669"/>
    <property type="project" value="UniProtKB-KW"/>
</dbReference>
<keyword evidence="4" id="KW-0862">Zinc</keyword>
<dbReference type="RefSeq" id="WP_188914826.1">
    <property type="nucleotide sequence ID" value="NZ_BMMF01000012.1"/>
</dbReference>
<dbReference type="Proteomes" id="UP000600449">
    <property type="component" value="Unassembled WGS sequence"/>
</dbReference>
<keyword evidence="2" id="KW-0479">Metal-binding</keyword>
<dbReference type="PANTHER" id="PTHR10201">
    <property type="entry name" value="MATRIX METALLOPROTEINASE"/>
    <property type="match status" value="1"/>
</dbReference>
<evidence type="ECO:0000256" key="4">
    <source>
        <dbReference type="ARBA" id="ARBA00022833"/>
    </source>
</evidence>
<proteinExistence type="predicted"/>